<sequence>MEGSFSHECLSDSKRKTNIRAFVNMLRYKRNSHVANKAQTSAIKYRKKKMNENENYARILWRNMLF</sequence>
<protein>
    <submittedName>
        <fullName evidence="1">CLUMA_CG010375, isoform A</fullName>
    </submittedName>
</protein>
<reference evidence="1 2" key="1">
    <citation type="submission" date="2015-04" db="EMBL/GenBank/DDBJ databases">
        <authorList>
            <person name="Syromyatnikov M.Y."/>
            <person name="Popov V.N."/>
        </authorList>
    </citation>
    <scope>NUCLEOTIDE SEQUENCE [LARGE SCALE GENOMIC DNA]</scope>
</reference>
<proteinExistence type="predicted"/>
<accession>A0A1J1I9I3</accession>
<keyword evidence="2" id="KW-1185">Reference proteome</keyword>
<gene>
    <name evidence="1" type="ORF">CLUMA_CG010375</name>
</gene>
<name>A0A1J1I9I3_9DIPT</name>
<organism evidence="1 2">
    <name type="scientific">Clunio marinus</name>
    <dbReference type="NCBI Taxonomy" id="568069"/>
    <lineage>
        <taxon>Eukaryota</taxon>
        <taxon>Metazoa</taxon>
        <taxon>Ecdysozoa</taxon>
        <taxon>Arthropoda</taxon>
        <taxon>Hexapoda</taxon>
        <taxon>Insecta</taxon>
        <taxon>Pterygota</taxon>
        <taxon>Neoptera</taxon>
        <taxon>Endopterygota</taxon>
        <taxon>Diptera</taxon>
        <taxon>Nematocera</taxon>
        <taxon>Chironomoidea</taxon>
        <taxon>Chironomidae</taxon>
        <taxon>Clunio</taxon>
    </lineage>
</organism>
<dbReference type="AlphaFoldDB" id="A0A1J1I9I3"/>
<evidence type="ECO:0000313" key="2">
    <source>
        <dbReference type="Proteomes" id="UP000183832"/>
    </source>
</evidence>
<dbReference type="EMBL" id="CVRI01000045">
    <property type="protein sequence ID" value="CRK96933.1"/>
    <property type="molecule type" value="Genomic_DNA"/>
</dbReference>
<evidence type="ECO:0000313" key="1">
    <source>
        <dbReference type="EMBL" id="CRK96933.1"/>
    </source>
</evidence>
<dbReference type="Proteomes" id="UP000183832">
    <property type="component" value="Unassembled WGS sequence"/>
</dbReference>